<evidence type="ECO:0000256" key="6">
    <source>
        <dbReference type="ARBA" id="ARBA00022737"/>
    </source>
</evidence>
<feature type="domain" description="SAM" evidence="12">
    <location>
        <begin position="800"/>
        <end position="864"/>
    </location>
</feature>
<dbReference type="Proteomes" id="UP000015104">
    <property type="component" value="Unassembled WGS sequence"/>
</dbReference>
<dbReference type="EC" id="3.2.2.6" evidence="3"/>
<dbReference type="Pfam" id="PF07647">
    <property type="entry name" value="SAM_2"/>
    <property type="match status" value="1"/>
</dbReference>
<feature type="region of interest" description="Disordered" evidence="11">
    <location>
        <begin position="172"/>
        <end position="195"/>
    </location>
</feature>
<dbReference type="InterPro" id="IPR013761">
    <property type="entry name" value="SAM/pointed_sf"/>
</dbReference>
<evidence type="ECO:0000256" key="8">
    <source>
        <dbReference type="ARBA" id="ARBA00022859"/>
    </source>
</evidence>
<dbReference type="GO" id="GO:0061809">
    <property type="term" value="F:NAD+ nucleosidase activity, cyclic ADP-ribose generating"/>
    <property type="evidence" value="ECO:0007669"/>
    <property type="project" value="UniProtKB-EC"/>
</dbReference>
<dbReference type="GO" id="GO:0019677">
    <property type="term" value="P:NAD+ catabolic process"/>
    <property type="evidence" value="ECO:0007669"/>
    <property type="project" value="UniProtKB-ARBA"/>
</dbReference>
<dbReference type="InterPro" id="IPR011989">
    <property type="entry name" value="ARM-like"/>
</dbReference>
<reference evidence="14" key="1">
    <citation type="submission" date="2011-08" db="EMBL/GenBank/DDBJ databases">
        <authorList>
            <person name="Rombauts S."/>
        </authorList>
    </citation>
    <scope>NUCLEOTIDE SEQUENCE</scope>
    <source>
        <strain evidence="14">London</strain>
    </source>
</reference>
<evidence type="ECO:0000256" key="9">
    <source>
        <dbReference type="ARBA" id="ARBA00023027"/>
    </source>
</evidence>
<evidence type="ECO:0000256" key="10">
    <source>
        <dbReference type="ARBA" id="ARBA00047304"/>
    </source>
</evidence>
<dbReference type="eggNOG" id="KOG3678">
    <property type="taxonomic scope" value="Eukaryota"/>
</dbReference>
<dbReference type="AlphaFoldDB" id="T1KFN7"/>
<evidence type="ECO:0000256" key="5">
    <source>
        <dbReference type="ARBA" id="ARBA00022588"/>
    </source>
</evidence>
<feature type="compositionally biased region" description="Low complexity" evidence="11">
    <location>
        <begin position="314"/>
        <end position="330"/>
    </location>
</feature>
<dbReference type="PROSITE" id="PS50105">
    <property type="entry name" value="SAM_DOMAIN"/>
    <property type="match status" value="1"/>
</dbReference>
<dbReference type="InterPro" id="IPR001660">
    <property type="entry name" value="SAM"/>
</dbReference>
<dbReference type="GO" id="GO:0048678">
    <property type="term" value="P:response to axon injury"/>
    <property type="evidence" value="ECO:0007669"/>
    <property type="project" value="InterPro"/>
</dbReference>
<keyword evidence="9" id="KW-0520">NAD</keyword>
<keyword evidence="14" id="KW-1185">Reference proteome</keyword>
<dbReference type="EnsemblMetazoa" id="tetur10g03800.1">
    <property type="protein sequence ID" value="tetur10g03800.1"/>
    <property type="gene ID" value="tetur10g03800"/>
</dbReference>
<keyword evidence="7" id="KW-0378">Hydrolase</keyword>
<dbReference type="HOGENOM" id="CLU_003286_0_0_1"/>
<evidence type="ECO:0000256" key="2">
    <source>
        <dbReference type="ARBA" id="ARBA00008291"/>
    </source>
</evidence>
<dbReference type="GO" id="GO:0003953">
    <property type="term" value="F:NAD+ nucleosidase activity"/>
    <property type="evidence" value="ECO:0007669"/>
    <property type="project" value="InterPro"/>
</dbReference>
<dbReference type="GO" id="GO:0030425">
    <property type="term" value="C:dendrite"/>
    <property type="evidence" value="ECO:0007669"/>
    <property type="project" value="TreeGrafter"/>
</dbReference>
<feature type="compositionally biased region" description="Basic and acidic residues" evidence="11">
    <location>
        <begin position="13"/>
        <end position="32"/>
    </location>
</feature>
<comment type="catalytic activity">
    <reaction evidence="10">
        <text>NAD(+) + H2O = ADP-D-ribose + nicotinamide + H(+)</text>
        <dbReference type="Rhea" id="RHEA:16301"/>
        <dbReference type="ChEBI" id="CHEBI:15377"/>
        <dbReference type="ChEBI" id="CHEBI:15378"/>
        <dbReference type="ChEBI" id="CHEBI:17154"/>
        <dbReference type="ChEBI" id="CHEBI:57540"/>
        <dbReference type="ChEBI" id="CHEBI:57967"/>
        <dbReference type="EC" id="3.2.2.6"/>
    </reaction>
    <physiologicalReaction direction="left-to-right" evidence="10">
        <dbReference type="Rhea" id="RHEA:16302"/>
    </physiologicalReaction>
</comment>
<dbReference type="SUPFAM" id="SSF47769">
    <property type="entry name" value="SAM/Pointed domain"/>
    <property type="match status" value="1"/>
</dbReference>
<accession>T1KFN7</accession>
<evidence type="ECO:0000313" key="13">
    <source>
        <dbReference type="EnsemblMetazoa" id="tetur10g03800.1"/>
    </source>
</evidence>
<evidence type="ECO:0000256" key="7">
    <source>
        <dbReference type="ARBA" id="ARBA00022801"/>
    </source>
</evidence>
<evidence type="ECO:0000256" key="3">
    <source>
        <dbReference type="ARBA" id="ARBA00011982"/>
    </source>
</evidence>
<dbReference type="GO" id="GO:0035591">
    <property type="term" value="F:signaling adaptor activity"/>
    <property type="evidence" value="ECO:0007669"/>
    <property type="project" value="InterPro"/>
</dbReference>
<keyword evidence="6" id="KW-0677">Repeat</keyword>
<dbReference type="InterPro" id="IPR039184">
    <property type="entry name" value="SARM1"/>
</dbReference>
<dbReference type="EMBL" id="CAEY01000037">
    <property type="status" value="NOT_ANNOTATED_CDS"/>
    <property type="molecule type" value="Genomic_DNA"/>
</dbReference>
<dbReference type="Gene3D" id="1.10.150.50">
    <property type="entry name" value="Transcription Factor, Ets-1"/>
    <property type="match status" value="2"/>
</dbReference>
<feature type="compositionally biased region" description="Low complexity" evidence="11">
    <location>
        <begin position="33"/>
        <end position="44"/>
    </location>
</feature>
<dbReference type="STRING" id="32264.T1KFN7"/>
<dbReference type="InterPro" id="IPR016024">
    <property type="entry name" value="ARM-type_fold"/>
</dbReference>
<feature type="region of interest" description="Disordered" evidence="11">
    <location>
        <begin position="313"/>
        <end position="370"/>
    </location>
</feature>
<sequence>MKKAFNSVFKNKLSTEKVKDEDQGTNLDKGESRSSLSIGGNSSGALKNLPPIATSKNKSTSSTTLQTNMDNSINSSKVINSKQGKTLSTTSSALSSATSTTGSHQSISNKSSSKQIQRYASQELGQIETGSSSPKQISSRIANNCIKSSLSISLDKSLDSRLSSVSKEQGLTLFCPSPDQSEPSQPIVTSPSSDGEVTNNLHYNNCVNNNSPSVHLNNNSSESDKSSVKFEKHLTSSSAAKSKFMSTESGLVAEKKIANLQESRRLQSTDRSYEERIAAKDVSAKLESPLEGIKASSKLSSYRQDARAIKLTDSSITSQQSSSKSSAFKMSTEELSTGGKSKASFESQSSIRTEEKNVKTSKTSSSTSSTRYFATKSSSSTIKSSITGARGSIGGDNGSISSESPIITEPLSPSEISFNSPFDMDFSMLSLTSSGTDRFSEPSTAETMAFNNLIGRIASKFKSLVESLKNCAKEESVELLKSLNRAMEKAMVNRISQEKLFLQLSDLLRTSGGLDVIIENCGLHEIDSEVKFQSAKLLEQTLSPDNRAYVVDNGLSKVVSLACQYSNTNVIDQERVGTGILNQLLQISEETCKDIIRKGGLKAIVYQCRNTDDETLRHCASALANLSLYGGPENHASMIKEQAPMWLFPLAHHTDDNIAYYACLAIATLVANKEIEASVLSSGTHELIEPFITDRSPEEFATHSNCHSRGQSKEWLKRLALVLESDREEARSLAAFHFAMEAWIKKRRGETKIFEDIGVIDRLMRVASSPNATASKYACQALKFMGKSVPHKLSQQVPLWTVADVLEWLKQIGFGEWMLAFKNSRVDGDLLLQLTEDMLRYDLKMENGILRRRFIRELGHLKRIADYSSCDTLNLFHLLSSLGQVYPQYTYNMLKGGIEIETVKFLNDDLLLKECFIENAIHRYKIAEALKNLSNVGTCDSHDSKKSLDAFISYRRSNGSQLARWIHEYQEACVDKLERFMRGEINSRIDSSHPKNLPHHGVPGTPGTPIKPHGYPRAGSIDGLRSPPEVSKLIEKG</sequence>
<keyword evidence="8" id="KW-0391">Immunity</keyword>
<dbReference type="SUPFAM" id="SSF48371">
    <property type="entry name" value="ARM repeat"/>
    <property type="match status" value="1"/>
</dbReference>
<dbReference type="SMART" id="SM00454">
    <property type="entry name" value="SAM"/>
    <property type="match status" value="2"/>
</dbReference>
<organism evidence="13 14">
    <name type="scientific">Tetranychus urticae</name>
    <name type="common">Two-spotted spider mite</name>
    <dbReference type="NCBI Taxonomy" id="32264"/>
    <lineage>
        <taxon>Eukaryota</taxon>
        <taxon>Metazoa</taxon>
        <taxon>Ecdysozoa</taxon>
        <taxon>Arthropoda</taxon>
        <taxon>Chelicerata</taxon>
        <taxon>Arachnida</taxon>
        <taxon>Acari</taxon>
        <taxon>Acariformes</taxon>
        <taxon>Trombidiformes</taxon>
        <taxon>Prostigmata</taxon>
        <taxon>Eleutherengona</taxon>
        <taxon>Raphignathae</taxon>
        <taxon>Tetranychoidea</taxon>
        <taxon>Tetranychidae</taxon>
        <taxon>Tetranychus</taxon>
    </lineage>
</organism>
<feature type="compositionally biased region" description="Polar residues" evidence="11">
    <location>
        <begin position="178"/>
        <end position="195"/>
    </location>
</feature>
<keyword evidence="4" id="KW-0963">Cytoplasm</keyword>
<comment type="similarity">
    <text evidence="2">Belongs to the SARM1 family.</text>
</comment>
<comment type="subcellular location">
    <subcellularLocation>
        <location evidence="1">Cytoplasm</location>
    </subcellularLocation>
</comment>
<feature type="region of interest" description="Disordered" evidence="11">
    <location>
        <begin position="988"/>
        <end position="1037"/>
    </location>
</feature>
<reference evidence="13" key="2">
    <citation type="submission" date="2015-06" db="UniProtKB">
        <authorList>
            <consortium name="EnsemblMetazoa"/>
        </authorList>
    </citation>
    <scope>IDENTIFICATION</scope>
</reference>
<dbReference type="GO" id="GO:0005737">
    <property type="term" value="C:cytoplasm"/>
    <property type="evidence" value="ECO:0007669"/>
    <property type="project" value="UniProtKB-SubCell"/>
</dbReference>
<proteinExistence type="inferred from homology"/>
<dbReference type="PANTHER" id="PTHR22998">
    <property type="entry name" value="SARM1"/>
    <property type="match status" value="1"/>
</dbReference>
<keyword evidence="5" id="KW-0399">Innate immunity</keyword>
<name>T1KFN7_TETUR</name>
<evidence type="ECO:0000313" key="14">
    <source>
        <dbReference type="Proteomes" id="UP000015104"/>
    </source>
</evidence>
<dbReference type="GO" id="GO:0045087">
    <property type="term" value="P:innate immune response"/>
    <property type="evidence" value="ECO:0007669"/>
    <property type="project" value="UniProtKB-KW"/>
</dbReference>
<evidence type="ECO:0000256" key="1">
    <source>
        <dbReference type="ARBA" id="ARBA00004496"/>
    </source>
</evidence>
<dbReference type="CDD" id="cd09501">
    <property type="entry name" value="SAM_SARM1-like_repeat1"/>
    <property type="match status" value="1"/>
</dbReference>
<dbReference type="PANTHER" id="PTHR22998:SF1">
    <property type="entry name" value="NAD(+) HYDROLASE SARM1"/>
    <property type="match status" value="1"/>
</dbReference>
<dbReference type="GO" id="GO:0044297">
    <property type="term" value="C:cell body"/>
    <property type="evidence" value="ECO:0007669"/>
    <property type="project" value="UniProtKB-ARBA"/>
</dbReference>
<evidence type="ECO:0000256" key="11">
    <source>
        <dbReference type="SAM" id="MobiDB-lite"/>
    </source>
</evidence>
<dbReference type="Gene3D" id="1.25.10.10">
    <property type="entry name" value="Leucine-rich Repeat Variant"/>
    <property type="match status" value="1"/>
</dbReference>
<dbReference type="FunFam" id="1.10.150.50:FF:000043">
    <property type="entry name" value="Sterile alpha and TIR motif-containing 1"/>
    <property type="match status" value="1"/>
</dbReference>
<feature type="compositionally biased region" description="Low complexity" evidence="11">
    <location>
        <begin position="999"/>
        <end position="1008"/>
    </location>
</feature>
<feature type="compositionally biased region" description="Low complexity" evidence="11">
    <location>
        <begin position="54"/>
        <end position="64"/>
    </location>
</feature>
<evidence type="ECO:0000259" key="12">
    <source>
        <dbReference type="PROSITE" id="PS50105"/>
    </source>
</evidence>
<protein>
    <recommendedName>
        <fullName evidence="3">ADP-ribosyl cyclase/cyclic ADP-ribose hydrolase</fullName>
        <ecNumber evidence="3">3.2.2.6</ecNumber>
    </recommendedName>
</protein>
<dbReference type="GO" id="GO:0034128">
    <property type="term" value="P:negative regulation of MyD88-independent toll-like receptor signaling pathway"/>
    <property type="evidence" value="ECO:0007669"/>
    <property type="project" value="InterPro"/>
</dbReference>
<feature type="region of interest" description="Disordered" evidence="11">
    <location>
        <begin position="1"/>
        <end position="118"/>
    </location>
</feature>
<feature type="compositionally biased region" description="Polar residues" evidence="11">
    <location>
        <begin position="333"/>
        <end position="351"/>
    </location>
</feature>
<feature type="compositionally biased region" description="Low complexity" evidence="11">
    <location>
        <begin position="71"/>
        <end position="117"/>
    </location>
</feature>
<evidence type="ECO:0000256" key="4">
    <source>
        <dbReference type="ARBA" id="ARBA00022490"/>
    </source>
</evidence>
<feature type="compositionally biased region" description="Low complexity" evidence="11">
    <location>
        <begin position="360"/>
        <end position="370"/>
    </location>
</feature>